<keyword evidence="1" id="KW-1185">Reference proteome</keyword>
<evidence type="ECO:0000313" key="1">
    <source>
        <dbReference type="Proteomes" id="UP000887540"/>
    </source>
</evidence>
<dbReference type="WBParaSite" id="ACRNAN_Path_67.g233.t1">
    <property type="protein sequence ID" value="ACRNAN_Path_67.g233.t1"/>
    <property type="gene ID" value="ACRNAN_Path_67.g233"/>
</dbReference>
<accession>A0A914CA64</accession>
<dbReference type="AlphaFoldDB" id="A0A914CA64"/>
<reference evidence="2" key="1">
    <citation type="submission" date="2022-11" db="UniProtKB">
        <authorList>
            <consortium name="WormBaseParasite"/>
        </authorList>
    </citation>
    <scope>IDENTIFICATION</scope>
</reference>
<name>A0A914CA64_9BILA</name>
<protein>
    <submittedName>
        <fullName evidence="2">Uncharacterized protein</fullName>
    </submittedName>
</protein>
<dbReference type="Proteomes" id="UP000887540">
    <property type="component" value="Unplaced"/>
</dbReference>
<organism evidence="1 2">
    <name type="scientific">Acrobeloides nanus</name>
    <dbReference type="NCBI Taxonomy" id="290746"/>
    <lineage>
        <taxon>Eukaryota</taxon>
        <taxon>Metazoa</taxon>
        <taxon>Ecdysozoa</taxon>
        <taxon>Nematoda</taxon>
        <taxon>Chromadorea</taxon>
        <taxon>Rhabditida</taxon>
        <taxon>Tylenchina</taxon>
        <taxon>Cephalobomorpha</taxon>
        <taxon>Cephaloboidea</taxon>
        <taxon>Cephalobidae</taxon>
        <taxon>Acrobeloides</taxon>
    </lineage>
</organism>
<sequence length="99" mass="11927">MISRQQLINRCFQRYIHMVQDQCTYPEQQWPCLNGTRLVNGEVYHPYKLETIALRCCLLRCSEYDVITNYCCSTRDCMKQCYNLDIPDTNKNFYFFGKK</sequence>
<proteinExistence type="predicted"/>
<evidence type="ECO:0000313" key="2">
    <source>
        <dbReference type="WBParaSite" id="ACRNAN_Path_67.g233.t1"/>
    </source>
</evidence>